<feature type="region of interest" description="Disordered" evidence="1">
    <location>
        <begin position="36"/>
        <end position="65"/>
    </location>
</feature>
<comment type="caution">
    <text evidence="2">The sequence shown here is derived from an EMBL/GenBank/DDBJ whole genome shotgun (WGS) entry which is preliminary data.</text>
</comment>
<proteinExistence type="predicted"/>
<evidence type="ECO:0000313" key="2">
    <source>
        <dbReference type="EMBL" id="KAG7344605.1"/>
    </source>
</evidence>
<reference evidence="2" key="1">
    <citation type="journal article" date="2021" name="Sci. Rep.">
        <title>Diploid genomic architecture of Nitzschia inconspicua, an elite biomass production diatom.</title>
        <authorList>
            <person name="Oliver A."/>
            <person name="Podell S."/>
            <person name="Pinowska A."/>
            <person name="Traller J.C."/>
            <person name="Smith S.R."/>
            <person name="McClure R."/>
            <person name="Beliaev A."/>
            <person name="Bohutskyi P."/>
            <person name="Hill E.A."/>
            <person name="Rabines A."/>
            <person name="Zheng H."/>
            <person name="Allen L.Z."/>
            <person name="Kuo A."/>
            <person name="Grigoriev I.V."/>
            <person name="Allen A.E."/>
            <person name="Hazlebeck D."/>
            <person name="Allen E.E."/>
        </authorList>
    </citation>
    <scope>NUCLEOTIDE SEQUENCE</scope>
    <source>
        <strain evidence="2">Hildebrandi</strain>
    </source>
</reference>
<dbReference type="Proteomes" id="UP000693970">
    <property type="component" value="Unassembled WGS sequence"/>
</dbReference>
<gene>
    <name evidence="2" type="ORF">IV203_022613</name>
</gene>
<organism evidence="2 3">
    <name type="scientific">Nitzschia inconspicua</name>
    <dbReference type="NCBI Taxonomy" id="303405"/>
    <lineage>
        <taxon>Eukaryota</taxon>
        <taxon>Sar</taxon>
        <taxon>Stramenopiles</taxon>
        <taxon>Ochrophyta</taxon>
        <taxon>Bacillariophyta</taxon>
        <taxon>Bacillariophyceae</taxon>
        <taxon>Bacillariophycidae</taxon>
        <taxon>Bacillariales</taxon>
        <taxon>Bacillariaceae</taxon>
        <taxon>Nitzschia</taxon>
    </lineage>
</organism>
<name>A0A9K3PES3_9STRA</name>
<accession>A0A9K3PES3</accession>
<evidence type="ECO:0000313" key="3">
    <source>
        <dbReference type="Proteomes" id="UP000693970"/>
    </source>
</evidence>
<feature type="compositionally biased region" description="Basic and acidic residues" evidence="1">
    <location>
        <begin position="55"/>
        <end position="64"/>
    </location>
</feature>
<keyword evidence="3" id="KW-1185">Reference proteome</keyword>
<reference evidence="2" key="2">
    <citation type="submission" date="2021-04" db="EMBL/GenBank/DDBJ databases">
        <authorList>
            <person name="Podell S."/>
        </authorList>
    </citation>
    <scope>NUCLEOTIDE SEQUENCE</scope>
    <source>
        <strain evidence="2">Hildebrandi</strain>
    </source>
</reference>
<protein>
    <submittedName>
        <fullName evidence="2">Uncharacterized protein</fullName>
    </submittedName>
</protein>
<sequence length="136" mass="14964">MTLHETDNHSSHAVNAEIGAIPSIVPFIRSNKATHPRKVSCDQASPIFPSSAKKVPPEKLSRDGIKRKHCRRNSVVIKEKLESLLCWEDLNQTPLGNEKSNGSNTTLSLHISMALKIGNSVSSGDGEAKRQKRERS</sequence>
<evidence type="ECO:0000256" key="1">
    <source>
        <dbReference type="SAM" id="MobiDB-lite"/>
    </source>
</evidence>
<dbReference type="AlphaFoldDB" id="A0A9K3PES3"/>
<dbReference type="EMBL" id="JAGRRH010000023">
    <property type="protein sequence ID" value="KAG7344605.1"/>
    <property type="molecule type" value="Genomic_DNA"/>
</dbReference>